<keyword evidence="2" id="KW-1185">Reference proteome</keyword>
<dbReference type="AlphaFoldDB" id="A0A7W9LNU6"/>
<name>A0A7W9LNU6_9ACTN</name>
<comment type="caution">
    <text evidence="1">The sequence shown here is derived from an EMBL/GenBank/DDBJ whole genome shotgun (WGS) entry which is preliminary data.</text>
</comment>
<dbReference type="RefSeq" id="WP_184826869.1">
    <property type="nucleotide sequence ID" value="NZ_JACHMM010000001.1"/>
</dbReference>
<protein>
    <submittedName>
        <fullName evidence="1">Uncharacterized protein</fullName>
    </submittedName>
</protein>
<organism evidence="1 2">
    <name type="scientific">Jiangella mangrovi</name>
    <dbReference type="NCBI Taxonomy" id="1524084"/>
    <lineage>
        <taxon>Bacteria</taxon>
        <taxon>Bacillati</taxon>
        <taxon>Actinomycetota</taxon>
        <taxon>Actinomycetes</taxon>
        <taxon>Jiangellales</taxon>
        <taxon>Jiangellaceae</taxon>
        <taxon>Jiangella</taxon>
    </lineage>
</organism>
<dbReference type="Proteomes" id="UP000542813">
    <property type="component" value="Unassembled WGS sequence"/>
</dbReference>
<sequence length="59" mass="6544">MLVPMLLAAMIAVLLAHGFLLRRRARRDDPAHPATAASSVQPARAHAVDARHWNSAYWD</sequence>
<dbReference type="EMBL" id="JACHMM010000001">
    <property type="protein sequence ID" value="MBB5790646.1"/>
    <property type="molecule type" value="Genomic_DNA"/>
</dbReference>
<proteinExistence type="predicted"/>
<reference evidence="1 2" key="1">
    <citation type="submission" date="2020-08" db="EMBL/GenBank/DDBJ databases">
        <title>Sequencing the genomes of 1000 actinobacteria strains.</title>
        <authorList>
            <person name="Klenk H.-P."/>
        </authorList>
    </citation>
    <scope>NUCLEOTIDE SEQUENCE [LARGE SCALE GENOMIC DNA]</scope>
    <source>
        <strain evidence="1 2">DSM 102122</strain>
    </source>
</reference>
<accession>A0A7W9LNU6</accession>
<evidence type="ECO:0000313" key="1">
    <source>
        <dbReference type="EMBL" id="MBB5790646.1"/>
    </source>
</evidence>
<evidence type="ECO:0000313" key="2">
    <source>
        <dbReference type="Proteomes" id="UP000542813"/>
    </source>
</evidence>
<gene>
    <name evidence="1" type="ORF">HD601_005221</name>
</gene>